<feature type="signal peptide" evidence="1">
    <location>
        <begin position="1"/>
        <end position="25"/>
    </location>
</feature>
<feature type="chain" id="PRO_5007131616" description="Secreted protein" evidence="1">
    <location>
        <begin position="26"/>
        <end position="155"/>
    </location>
</feature>
<dbReference type="EMBL" id="JAJA02000001">
    <property type="protein sequence ID" value="KWS03658.1"/>
    <property type="molecule type" value="Genomic_DNA"/>
</dbReference>
<sequence>MHKIRSIGLFGTLALCLLPSLPAVATPPPDVDTLVPLCNGAYTGRFTFDFGNTTSTATVVVNTTVLANNAVSPPVPHYTLRSQAGHRNSPNDPWTFETAQRQGENQYPPAPAEAIKFVGRSSTCELNAFAIIDVVCPNGTVDNRSKQQNWIGCGL</sequence>
<evidence type="ECO:0000313" key="2">
    <source>
        <dbReference type="EMBL" id="KWS03658.1"/>
    </source>
</evidence>
<dbReference type="Proteomes" id="UP000023435">
    <property type="component" value="Unassembled WGS sequence"/>
</dbReference>
<name>A0A108U6W5_9GAMM</name>
<gene>
    <name evidence="2" type="ORF">AZ78_1206</name>
</gene>
<evidence type="ECO:0000256" key="1">
    <source>
        <dbReference type="SAM" id="SignalP"/>
    </source>
</evidence>
<proteinExistence type="predicted"/>
<dbReference type="AlphaFoldDB" id="A0A108U6W5"/>
<dbReference type="OrthoDB" id="9930776at2"/>
<accession>A0A108U6W5</accession>
<keyword evidence="3" id="KW-1185">Reference proteome</keyword>
<evidence type="ECO:0000313" key="3">
    <source>
        <dbReference type="Proteomes" id="UP000023435"/>
    </source>
</evidence>
<evidence type="ECO:0008006" key="4">
    <source>
        <dbReference type="Google" id="ProtNLM"/>
    </source>
</evidence>
<comment type="caution">
    <text evidence="2">The sequence shown here is derived from an EMBL/GenBank/DDBJ whole genome shotgun (WGS) entry which is preliminary data.</text>
</comment>
<protein>
    <recommendedName>
        <fullName evidence="4">Secreted protein</fullName>
    </recommendedName>
</protein>
<reference evidence="2 3" key="1">
    <citation type="journal article" date="2014" name="Genome Announc.">
        <title>Draft Genome Sequence of Lysobacter capsici AZ78, a Bacterium Antagonistic to Plant-Pathogenic Oomycetes.</title>
        <authorList>
            <person name="Puopolo G."/>
            <person name="Sonego P."/>
            <person name="Engelen K."/>
            <person name="Pertot I."/>
        </authorList>
    </citation>
    <scope>NUCLEOTIDE SEQUENCE [LARGE SCALE GENOMIC DNA]</scope>
    <source>
        <strain evidence="2 3">AZ78</strain>
    </source>
</reference>
<organism evidence="2 3">
    <name type="scientific">Lysobacter capsici AZ78</name>
    <dbReference type="NCBI Taxonomy" id="1444315"/>
    <lineage>
        <taxon>Bacteria</taxon>
        <taxon>Pseudomonadati</taxon>
        <taxon>Pseudomonadota</taxon>
        <taxon>Gammaproteobacteria</taxon>
        <taxon>Lysobacterales</taxon>
        <taxon>Lysobacteraceae</taxon>
        <taxon>Lysobacter</taxon>
    </lineage>
</organism>
<dbReference type="RefSeq" id="WP_036113925.1">
    <property type="nucleotide sequence ID" value="NZ_JAJA02000001.1"/>
</dbReference>
<keyword evidence="1" id="KW-0732">Signal</keyword>